<gene>
    <name evidence="3" type="ORF">EV386_2928</name>
</gene>
<feature type="transmembrane region" description="Helical" evidence="1">
    <location>
        <begin position="12"/>
        <end position="30"/>
    </location>
</feature>
<dbReference type="EMBL" id="SGWX01000001">
    <property type="protein sequence ID" value="RZS62588.1"/>
    <property type="molecule type" value="Genomic_DNA"/>
</dbReference>
<dbReference type="AlphaFoldDB" id="A0A4Q7M7F6"/>
<dbReference type="GO" id="GO:0005886">
    <property type="term" value="C:plasma membrane"/>
    <property type="evidence" value="ECO:0007669"/>
    <property type="project" value="TreeGrafter"/>
</dbReference>
<feature type="transmembrane region" description="Helical" evidence="1">
    <location>
        <begin position="42"/>
        <end position="58"/>
    </location>
</feature>
<feature type="domain" description="DUF218" evidence="2">
    <location>
        <begin position="125"/>
        <end position="248"/>
    </location>
</feature>
<dbReference type="InterPro" id="IPR051599">
    <property type="entry name" value="Cell_Envelope_Assoc"/>
</dbReference>
<feature type="transmembrane region" description="Helical" evidence="1">
    <location>
        <begin position="255"/>
        <end position="278"/>
    </location>
</feature>
<dbReference type="InterPro" id="IPR014729">
    <property type="entry name" value="Rossmann-like_a/b/a_fold"/>
</dbReference>
<sequence length="279" mass="30217">MTAARWTAWDGLTSSVTADGFIALACWFALDARRDPRRLRVGVLLLAAALVGNGITMVRREGRRLGNLLSGLLGLLLLEFFALAVLAVLTESYRLILWLLAVMVPAGYLAFGFSAYLLWSWLYQRGVRRWAKPTGAVVVLGSGLVGGRVSPLLASRLDVGRTVFEHARGVEPAVVVREDRSRTTQQNLGYTRRLLAERGVTGSVTVVTNNFHAFRAATLLRRTEMEGHVVGAPTAGYYWPSATIREYVALLRDGGWLTVAGLVLAGSPLVVLAVVTVAG</sequence>
<dbReference type="PANTHER" id="PTHR30336">
    <property type="entry name" value="INNER MEMBRANE PROTEIN, PROBABLE PERMEASE"/>
    <property type="match status" value="1"/>
</dbReference>
<dbReference type="RefSeq" id="WP_130416065.1">
    <property type="nucleotide sequence ID" value="NZ_SGWX01000001.1"/>
</dbReference>
<dbReference type="CDD" id="cd06259">
    <property type="entry name" value="YdcF-like"/>
    <property type="match status" value="1"/>
</dbReference>
<dbReference type="Proteomes" id="UP000293852">
    <property type="component" value="Unassembled WGS sequence"/>
</dbReference>
<keyword evidence="1" id="KW-1133">Transmembrane helix</keyword>
<feature type="transmembrane region" description="Helical" evidence="1">
    <location>
        <begin position="95"/>
        <end position="119"/>
    </location>
</feature>
<name>A0A4Q7M7F6_9MICO</name>
<evidence type="ECO:0000313" key="3">
    <source>
        <dbReference type="EMBL" id="RZS62588.1"/>
    </source>
</evidence>
<evidence type="ECO:0000313" key="4">
    <source>
        <dbReference type="Proteomes" id="UP000293852"/>
    </source>
</evidence>
<reference evidence="3 4" key="1">
    <citation type="submission" date="2019-02" db="EMBL/GenBank/DDBJ databases">
        <title>Sequencing the genomes of 1000 actinobacteria strains.</title>
        <authorList>
            <person name="Klenk H.-P."/>
        </authorList>
    </citation>
    <scope>NUCLEOTIDE SEQUENCE [LARGE SCALE GENOMIC DNA]</scope>
    <source>
        <strain evidence="3 4">DSM 16932</strain>
    </source>
</reference>
<evidence type="ECO:0000259" key="2">
    <source>
        <dbReference type="Pfam" id="PF02698"/>
    </source>
</evidence>
<keyword evidence="1" id="KW-0812">Transmembrane</keyword>
<dbReference type="Pfam" id="PF02698">
    <property type="entry name" value="DUF218"/>
    <property type="match status" value="1"/>
</dbReference>
<dbReference type="InterPro" id="IPR003848">
    <property type="entry name" value="DUF218"/>
</dbReference>
<proteinExistence type="predicted"/>
<comment type="caution">
    <text evidence="3">The sequence shown here is derived from an EMBL/GenBank/DDBJ whole genome shotgun (WGS) entry which is preliminary data.</text>
</comment>
<keyword evidence="4" id="KW-1185">Reference proteome</keyword>
<dbReference type="Gene3D" id="3.40.50.620">
    <property type="entry name" value="HUPs"/>
    <property type="match status" value="1"/>
</dbReference>
<dbReference type="GO" id="GO:0000270">
    <property type="term" value="P:peptidoglycan metabolic process"/>
    <property type="evidence" value="ECO:0007669"/>
    <property type="project" value="TreeGrafter"/>
</dbReference>
<accession>A0A4Q7M7F6</accession>
<protein>
    <submittedName>
        <fullName evidence="3">Uncharacterized SAM-binding protein YcdF (DUF218 family)</fullName>
    </submittedName>
</protein>
<organism evidence="3 4">
    <name type="scientific">Xylanimonas ulmi</name>
    <dbReference type="NCBI Taxonomy" id="228973"/>
    <lineage>
        <taxon>Bacteria</taxon>
        <taxon>Bacillati</taxon>
        <taxon>Actinomycetota</taxon>
        <taxon>Actinomycetes</taxon>
        <taxon>Micrococcales</taxon>
        <taxon>Promicromonosporaceae</taxon>
        <taxon>Xylanimonas</taxon>
    </lineage>
</organism>
<keyword evidence="1" id="KW-0472">Membrane</keyword>
<dbReference type="GO" id="GO:0043164">
    <property type="term" value="P:Gram-negative-bacterium-type cell wall biogenesis"/>
    <property type="evidence" value="ECO:0007669"/>
    <property type="project" value="TreeGrafter"/>
</dbReference>
<dbReference type="PANTHER" id="PTHR30336:SF4">
    <property type="entry name" value="ENVELOPE BIOGENESIS FACTOR ELYC"/>
    <property type="match status" value="1"/>
</dbReference>
<dbReference type="OrthoDB" id="9782395at2"/>
<evidence type="ECO:0000256" key="1">
    <source>
        <dbReference type="SAM" id="Phobius"/>
    </source>
</evidence>
<feature type="transmembrane region" description="Helical" evidence="1">
    <location>
        <begin position="65"/>
        <end position="89"/>
    </location>
</feature>